<evidence type="ECO:0000313" key="2">
    <source>
        <dbReference type="Proteomes" id="UP000095282"/>
    </source>
</evidence>
<feature type="compositionally biased region" description="Basic and acidic residues" evidence="1">
    <location>
        <begin position="1"/>
        <end position="36"/>
    </location>
</feature>
<dbReference type="WBParaSite" id="Csp11.Scaffold629.g8182.t1">
    <property type="protein sequence ID" value="Csp11.Scaffold629.g8182.t1"/>
    <property type="gene ID" value="Csp11.Scaffold629.g8182"/>
</dbReference>
<keyword evidence="2" id="KW-1185">Reference proteome</keyword>
<feature type="region of interest" description="Disordered" evidence="1">
    <location>
        <begin position="64"/>
        <end position="83"/>
    </location>
</feature>
<protein>
    <submittedName>
        <fullName evidence="3">Uncharacterized protein</fullName>
    </submittedName>
</protein>
<organism evidence="2 3">
    <name type="scientific">Caenorhabditis tropicalis</name>
    <dbReference type="NCBI Taxonomy" id="1561998"/>
    <lineage>
        <taxon>Eukaryota</taxon>
        <taxon>Metazoa</taxon>
        <taxon>Ecdysozoa</taxon>
        <taxon>Nematoda</taxon>
        <taxon>Chromadorea</taxon>
        <taxon>Rhabditida</taxon>
        <taxon>Rhabditina</taxon>
        <taxon>Rhabditomorpha</taxon>
        <taxon>Rhabditoidea</taxon>
        <taxon>Rhabditidae</taxon>
        <taxon>Peloderinae</taxon>
        <taxon>Caenorhabditis</taxon>
    </lineage>
</organism>
<evidence type="ECO:0000256" key="1">
    <source>
        <dbReference type="SAM" id="MobiDB-lite"/>
    </source>
</evidence>
<proteinExistence type="predicted"/>
<dbReference type="AlphaFoldDB" id="A0A1I7UDB8"/>
<dbReference type="STRING" id="1561998.A0A1I7UDB8"/>
<dbReference type="eggNOG" id="KOG2673">
    <property type="taxonomic scope" value="Eukaryota"/>
</dbReference>
<sequence>MLQTEVTRDHEYSEKNRIQDDRQRREEILKLREEQRLSQGDQETKDEEEDDDIVIDRSKVEGKEVIVEKEATPEPQGKMGESIHQLVGTPILSRRDKSGSWINPSTPSLEAFAVGIVPFEAKEEQKPSGIFKRIMNKLRGGSKNDDSGSK</sequence>
<accession>A0A1I7UDB8</accession>
<name>A0A1I7UDB8_9PELO</name>
<evidence type="ECO:0000313" key="3">
    <source>
        <dbReference type="WBParaSite" id="Csp11.Scaffold629.g8182.t1"/>
    </source>
</evidence>
<feature type="region of interest" description="Disordered" evidence="1">
    <location>
        <begin position="1"/>
        <end position="59"/>
    </location>
</feature>
<reference evidence="3" key="1">
    <citation type="submission" date="2016-11" db="UniProtKB">
        <authorList>
            <consortium name="WormBaseParasite"/>
        </authorList>
    </citation>
    <scope>IDENTIFICATION</scope>
</reference>
<feature type="compositionally biased region" description="Acidic residues" evidence="1">
    <location>
        <begin position="44"/>
        <end position="53"/>
    </location>
</feature>
<dbReference type="Proteomes" id="UP000095282">
    <property type="component" value="Unplaced"/>
</dbReference>